<reference evidence="14" key="1">
    <citation type="submission" date="2016-10" db="EMBL/GenBank/DDBJ databases">
        <authorList>
            <person name="Varghese N."/>
            <person name="Submissions S."/>
        </authorList>
    </citation>
    <scope>NUCLEOTIDE SEQUENCE [LARGE SCALE GENOMIC DNA]</scope>
    <source>
        <strain evidence="14">ATCC 51557</strain>
    </source>
</reference>
<keyword evidence="6 10" id="KW-0808">Transferase</keyword>
<accession>A0A1G4PH92</accession>
<proteinExistence type="inferred from homology"/>
<evidence type="ECO:0000313" key="13">
    <source>
        <dbReference type="EMBL" id="SCW31419.1"/>
    </source>
</evidence>
<sequence length="243" mass="27644">MKQIVLDSNCLVGDFVIVKDVKIYHHLVNVRRLKKGDKLNILLKNKELRVSEVLKIGSNFIKFVTNKIDKIEKSNLEISIFISSLKGKKIDLVLRQVVEIGVSEINIINADHSVSKIDISNTSAKALRFSKIIDEALKQSGNKIVPKINFYNNFFYLPYSFCTTRYYVAHQSGMILSKNENFDNLSKIGIIIGPEGCFSDSEIAFFKEKGFNFVRFNTPILRADTAIIYSLAYFKALLEDFNG</sequence>
<protein>
    <recommendedName>
        <fullName evidence="10">Ribosomal RNA small subunit methyltransferase E</fullName>
        <ecNumber evidence="10">2.1.1.193</ecNumber>
    </recommendedName>
</protein>
<dbReference type="PIRSF" id="PIRSF015601">
    <property type="entry name" value="MTase_slr0722"/>
    <property type="match status" value="1"/>
</dbReference>
<dbReference type="SUPFAM" id="SSF75217">
    <property type="entry name" value="alpha/beta knot"/>
    <property type="match status" value="1"/>
</dbReference>
<dbReference type="InterPro" id="IPR029028">
    <property type="entry name" value="Alpha/beta_knot_MTases"/>
</dbReference>
<dbReference type="EC" id="2.1.1.193" evidence="10"/>
<comment type="similarity">
    <text evidence="2 10">Belongs to the RNA methyltransferase RsmE family.</text>
</comment>
<dbReference type="RefSeq" id="WP_091972421.1">
    <property type="nucleotide sequence ID" value="NZ_CP124066.1"/>
</dbReference>
<comment type="subcellular location">
    <subcellularLocation>
        <location evidence="1 10">Cytoplasm</location>
    </subcellularLocation>
</comment>
<comment type="function">
    <text evidence="8 10">Specifically methylates the N3 position of the uracil ring of uridine 1498 (m3U1498) in 16S rRNA. Acts on the fully assembled 30S ribosomal subunit.</text>
</comment>
<feature type="domain" description="Ribosomal RNA small subunit methyltransferase E methyltransferase" evidence="11">
    <location>
        <begin position="73"/>
        <end position="234"/>
    </location>
</feature>
<dbReference type="NCBIfam" id="TIGR00046">
    <property type="entry name" value="RsmE family RNA methyltransferase"/>
    <property type="match status" value="1"/>
</dbReference>
<evidence type="ECO:0000259" key="11">
    <source>
        <dbReference type="Pfam" id="PF04452"/>
    </source>
</evidence>
<dbReference type="GO" id="GO:0005737">
    <property type="term" value="C:cytoplasm"/>
    <property type="evidence" value="ECO:0007669"/>
    <property type="project" value="UniProtKB-SubCell"/>
</dbReference>
<keyword evidence="4 10" id="KW-0698">rRNA processing</keyword>
<evidence type="ECO:0000256" key="5">
    <source>
        <dbReference type="ARBA" id="ARBA00022603"/>
    </source>
</evidence>
<keyword evidence="14" id="KW-1185">Reference proteome</keyword>
<evidence type="ECO:0000256" key="10">
    <source>
        <dbReference type="PIRNR" id="PIRNR015601"/>
    </source>
</evidence>
<dbReference type="AlphaFoldDB" id="A0A1G4PH92"/>
<dbReference type="Gene3D" id="3.40.1280.10">
    <property type="match status" value="1"/>
</dbReference>
<feature type="domain" description="Ribosomal RNA small subunit methyltransferase E PUA-like" evidence="12">
    <location>
        <begin position="22"/>
        <end position="63"/>
    </location>
</feature>
<dbReference type="EMBL" id="FMTE01000003">
    <property type="protein sequence ID" value="SCW31419.1"/>
    <property type="molecule type" value="Genomic_DNA"/>
</dbReference>
<keyword evidence="3 10" id="KW-0963">Cytoplasm</keyword>
<dbReference type="PANTHER" id="PTHR30027">
    <property type="entry name" value="RIBOSOMAL RNA SMALL SUBUNIT METHYLTRANSFERASE E"/>
    <property type="match status" value="1"/>
</dbReference>
<dbReference type="Pfam" id="PF20260">
    <property type="entry name" value="PUA_4"/>
    <property type="match status" value="1"/>
</dbReference>
<dbReference type="InterPro" id="IPR046886">
    <property type="entry name" value="RsmE_MTase_dom"/>
</dbReference>
<organism evidence="13 14">
    <name type="scientific">Borreliella japonica</name>
    <name type="common">Borrelia japonica</name>
    <dbReference type="NCBI Taxonomy" id="34095"/>
    <lineage>
        <taxon>Bacteria</taxon>
        <taxon>Pseudomonadati</taxon>
        <taxon>Spirochaetota</taxon>
        <taxon>Spirochaetia</taxon>
        <taxon>Spirochaetales</taxon>
        <taxon>Borreliaceae</taxon>
        <taxon>Borreliella</taxon>
    </lineage>
</organism>
<dbReference type="PANTHER" id="PTHR30027:SF3">
    <property type="entry name" value="16S RRNA (URACIL(1498)-N(3))-METHYLTRANSFERASE"/>
    <property type="match status" value="1"/>
</dbReference>
<dbReference type="GO" id="GO:0070042">
    <property type="term" value="F:rRNA (uridine-N3-)-methyltransferase activity"/>
    <property type="evidence" value="ECO:0007669"/>
    <property type="project" value="TreeGrafter"/>
</dbReference>
<dbReference type="CDD" id="cd18084">
    <property type="entry name" value="RsmE-like"/>
    <property type="match status" value="1"/>
</dbReference>
<evidence type="ECO:0000256" key="9">
    <source>
        <dbReference type="ARBA" id="ARBA00047944"/>
    </source>
</evidence>
<evidence type="ECO:0000256" key="4">
    <source>
        <dbReference type="ARBA" id="ARBA00022552"/>
    </source>
</evidence>
<dbReference type="OrthoDB" id="9815641at2"/>
<comment type="catalytic activity">
    <reaction evidence="9 10">
        <text>uridine(1498) in 16S rRNA + S-adenosyl-L-methionine = N(3)-methyluridine(1498) in 16S rRNA + S-adenosyl-L-homocysteine + H(+)</text>
        <dbReference type="Rhea" id="RHEA:42920"/>
        <dbReference type="Rhea" id="RHEA-COMP:10283"/>
        <dbReference type="Rhea" id="RHEA-COMP:10284"/>
        <dbReference type="ChEBI" id="CHEBI:15378"/>
        <dbReference type="ChEBI" id="CHEBI:57856"/>
        <dbReference type="ChEBI" id="CHEBI:59789"/>
        <dbReference type="ChEBI" id="CHEBI:65315"/>
        <dbReference type="ChEBI" id="CHEBI:74502"/>
        <dbReference type="EC" id="2.1.1.193"/>
    </reaction>
</comment>
<dbReference type="InterPro" id="IPR029026">
    <property type="entry name" value="tRNA_m1G_MTases_N"/>
</dbReference>
<dbReference type="Proteomes" id="UP000199262">
    <property type="component" value="Unassembled WGS sequence"/>
</dbReference>
<name>A0A1G4PH92_BORJA</name>
<evidence type="ECO:0000256" key="7">
    <source>
        <dbReference type="ARBA" id="ARBA00022691"/>
    </source>
</evidence>
<gene>
    <name evidence="13" type="ORF">SAMN02983004_00499</name>
</gene>
<keyword evidence="7 10" id="KW-0949">S-adenosyl-L-methionine</keyword>
<dbReference type="GO" id="GO:0070475">
    <property type="term" value="P:rRNA base methylation"/>
    <property type="evidence" value="ECO:0007669"/>
    <property type="project" value="TreeGrafter"/>
</dbReference>
<evidence type="ECO:0000256" key="1">
    <source>
        <dbReference type="ARBA" id="ARBA00004496"/>
    </source>
</evidence>
<dbReference type="InterPro" id="IPR006700">
    <property type="entry name" value="RsmE"/>
</dbReference>
<evidence type="ECO:0000259" key="12">
    <source>
        <dbReference type="Pfam" id="PF20260"/>
    </source>
</evidence>
<evidence type="ECO:0000256" key="2">
    <source>
        <dbReference type="ARBA" id="ARBA00005528"/>
    </source>
</evidence>
<dbReference type="InterPro" id="IPR046887">
    <property type="entry name" value="RsmE_PUA-like"/>
</dbReference>
<dbReference type="NCBIfam" id="NF008698">
    <property type="entry name" value="PRK11713.4-5"/>
    <property type="match status" value="1"/>
</dbReference>
<evidence type="ECO:0000256" key="6">
    <source>
        <dbReference type="ARBA" id="ARBA00022679"/>
    </source>
</evidence>
<evidence type="ECO:0000313" key="14">
    <source>
        <dbReference type="Proteomes" id="UP000199262"/>
    </source>
</evidence>
<evidence type="ECO:0000256" key="8">
    <source>
        <dbReference type="ARBA" id="ARBA00025699"/>
    </source>
</evidence>
<keyword evidence="5 10" id="KW-0489">Methyltransferase</keyword>
<evidence type="ECO:0000256" key="3">
    <source>
        <dbReference type="ARBA" id="ARBA00022490"/>
    </source>
</evidence>
<dbReference type="Pfam" id="PF04452">
    <property type="entry name" value="Methyltrans_RNA"/>
    <property type="match status" value="1"/>
</dbReference>